<dbReference type="GO" id="GO:0009002">
    <property type="term" value="F:serine-type D-Ala-D-Ala carboxypeptidase activity"/>
    <property type="evidence" value="ECO:0007669"/>
    <property type="project" value="UniProtKB-EC"/>
</dbReference>
<evidence type="ECO:0000256" key="12">
    <source>
        <dbReference type="SAM" id="Phobius"/>
    </source>
</evidence>
<proteinExistence type="predicted"/>
<dbReference type="EMBL" id="CDOE01000072">
    <property type="protein sequence ID" value="CEN38937.1"/>
    <property type="molecule type" value="Genomic_DNA"/>
</dbReference>
<dbReference type="InterPro" id="IPR001264">
    <property type="entry name" value="Glyco_trans_51"/>
</dbReference>
<evidence type="ECO:0000259" key="13">
    <source>
        <dbReference type="Pfam" id="PF00912"/>
    </source>
</evidence>
<comment type="subcellular location">
    <subcellularLocation>
        <location evidence="1">Cell membrane</location>
    </subcellularLocation>
</comment>
<comment type="catalytic activity">
    <reaction evidence="10">
        <text>Preferential cleavage: (Ac)2-L-Lys-D-Ala-|-D-Ala. Also transpeptidation of peptidyl-alanyl moieties that are N-acyl substituents of D-alanine.</text>
        <dbReference type="EC" id="3.4.16.4"/>
    </reaction>
</comment>
<protein>
    <submittedName>
        <fullName evidence="14">DD-transpeptidase</fullName>
        <ecNumber evidence="14">2.4.1.129</ecNumber>
    </submittedName>
</protein>
<evidence type="ECO:0000313" key="14">
    <source>
        <dbReference type="EMBL" id="CEN38937.1"/>
    </source>
</evidence>
<keyword evidence="12" id="KW-0812">Transmembrane</keyword>
<dbReference type="PANTHER" id="PTHR32282:SF11">
    <property type="entry name" value="PENICILLIN-BINDING PROTEIN 1B"/>
    <property type="match status" value="1"/>
</dbReference>
<evidence type="ECO:0000256" key="9">
    <source>
        <dbReference type="ARBA" id="ARBA00023316"/>
    </source>
</evidence>
<name>A0A0B7HM23_9FLAO</name>
<dbReference type="PANTHER" id="PTHR32282">
    <property type="entry name" value="BINDING PROTEIN TRANSPEPTIDASE, PUTATIVE-RELATED"/>
    <property type="match status" value="1"/>
</dbReference>
<dbReference type="Proteomes" id="UP000044026">
    <property type="component" value="Unassembled WGS sequence"/>
</dbReference>
<evidence type="ECO:0000256" key="7">
    <source>
        <dbReference type="ARBA" id="ARBA00022984"/>
    </source>
</evidence>
<dbReference type="GO" id="GO:0005886">
    <property type="term" value="C:plasma membrane"/>
    <property type="evidence" value="ECO:0007669"/>
    <property type="project" value="UniProtKB-SubCell"/>
</dbReference>
<keyword evidence="12" id="KW-1133">Transmembrane helix</keyword>
<keyword evidence="8 12" id="KW-0472">Membrane</keyword>
<dbReference type="GO" id="GO:0071555">
    <property type="term" value="P:cell wall organization"/>
    <property type="evidence" value="ECO:0007669"/>
    <property type="project" value="UniProtKB-KW"/>
</dbReference>
<accession>A0A0B7HM23</accession>
<dbReference type="EC" id="2.4.1.129" evidence="14"/>
<keyword evidence="5 14" id="KW-0808">Transferase</keyword>
<dbReference type="GO" id="GO:0030288">
    <property type="term" value="C:outer membrane-bounded periplasmic space"/>
    <property type="evidence" value="ECO:0007669"/>
    <property type="project" value="TreeGrafter"/>
</dbReference>
<evidence type="ECO:0000256" key="4">
    <source>
        <dbReference type="ARBA" id="ARBA00022676"/>
    </source>
</evidence>
<gene>
    <name evidence="14" type="ORF">CCAN12_740092</name>
</gene>
<dbReference type="GO" id="GO:0009252">
    <property type="term" value="P:peptidoglycan biosynthetic process"/>
    <property type="evidence" value="ECO:0007669"/>
    <property type="project" value="UniProtKB-KW"/>
</dbReference>
<dbReference type="InterPro" id="IPR036950">
    <property type="entry name" value="PBP_transglycosylase"/>
</dbReference>
<evidence type="ECO:0000256" key="1">
    <source>
        <dbReference type="ARBA" id="ARBA00004236"/>
    </source>
</evidence>
<evidence type="ECO:0000256" key="6">
    <source>
        <dbReference type="ARBA" id="ARBA00022960"/>
    </source>
</evidence>
<keyword evidence="4 14" id="KW-0328">Glycosyltransferase</keyword>
<evidence type="ECO:0000313" key="15">
    <source>
        <dbReference type="Proteomes" id="UP000044026"/>
    </source>
</evidence>
<keyword evidence="9" id="KW-0961">Cell wall biogenesis/degradation</keyword>
<comment type="pathway">
    <text evidence="2">Cell wall biogenesis; peptidoglycan biosynthesis.</text>
</comment>
<dbReference type="InterPro" id="IPR023346">
    <property type="entry name" value="Lysozyme-like_dom_sf"/>
</dbReference>
<evidence type="ECO:0000256" key="5">
    <source>
        <dbReference type="ARBA" id="ARBA00022679"/>
    </source>
</evidence>
<evidence type="ECO:0000256" key="10">
    <source>
        <dbReference type="ARBA" id="ARBA00034000"/>
    </source>
</evidence>
<dbReference type="SUPFAM" id="SSF53955">
    <property type="entry name" value="Lysozyme-like"/>
    <property type="match status" value="1"/>
</dbReference>
<dbReference type="Pfam" id="PF00912">
    <property type="entry name" value="Transgly"/>
    <property type="match status" value="1"/>
</dbReference>
<evidence type="ECO:0000256" key="2">
    <source>
        <dbReference type="ARBA" id="ARBA00004752"/>
    </source>
</evidence>
<organism evidence="14 15">
    <name type="scientific">Capnocytophaga canimorsus</name>
    <dbReference type="NCBI Taxonomy" id="28188"/>
    <lineage>
        <taxon>Bacteria</taxon>
        <taxon>Pseudomonadati</taxon>
        <taxon>Bacteroidota</taxon>
        <taxon>Flavobacteriia</taxon>
        <taxon>Flavobacteriales</taxon>
        <taxon>Flavobacteriaceae</taxon>
        <taxon>Capnocytophaga</taxon>
    </lineage>
</organism>
<evidence type="ECO:0000256" key="3">
    <source>
        <dbReference type="ARBA" id="ARBA00022475"/>
    </source>
</evidence>
<comment type="catalytic activity">
    <reaction evidence="11">
        <text>[GlcNAc-(1-&gt;4)-Mur2Ac(oyl-L-Ala-gamma-D-Glu-L-Lys-D-Ala-D-Ala)](n)-di-trans,octa-cis-undecaprenyl diphosphate + beta-D-GlcNAc-(1-&gt;4)-Mur2Ac(oyl-L-Ala-gamma-D-Glu-L-Lys-D-Ala-D-Ala)-di-trans,octa-cis-undecaprenyl diphosphate = [GlcNAc-(1-&gt;4)-Mur2Ac(oyl-L-Ala-gamma-D-Glu-L-Lys-D-Ala-D-Ala)](n+1)-di-trans,octa-cis-undecaprenyl diphosphate + di-trans,octa-cis-undecaprenyl diphosphate + H(+)</text>
        <dbReference type="Rhea" id="RHEA:23708"/>
        <dbReference type="Rhea" id="RHEA-COMP:9602"/>
        <dbReference type="Rhea" id="RHEA-COMP:9603"/>
        <dbReference type="ChEBI" id="CHEBI:15378"/>
        <dbReference type="ChEBI" id="CHEBI:58405"/>
        <dbReference type="ChEBI" id="CHEBI:60033"/>
        <dbReference type="ChEBI" id="CHEBI:78435"/>
        <dbReference type="EC" id="2.4.99.28"/>
    </reaction>
</comment>
<reference evidence="14 15" key="1">
    <citation type="submission" date="2015-01" db="EMBL/GenBank/DDBJ databases">
        <authorList>
            <person name="Xiang T."/>
            <person name="Song Y."/>
            <person name="Huang L."/>
            <person name="Wang B."/>
            <person name="Wu P."/>
        </authorList>
    </citation>
    <scope>NUCLEOTIDE SEQUENCE [LARGE SCALE GENOMIC DNA]</scope>
    <source>
        <strain evidence="14 15">Cc12</strain>
    </source>
</reference>
<evidence type="ECO:0000256" key="8">
    <source>
        <dbReference type="ARBA" id="ARBA00023136"/>
    </source>
</evidence>
<sequence>MAKNLNKTKKRNLGVVWFWRLFAGGILFVCLLFLLAAWGVLGEMPDFKRLENPETNLATEIIASDGKTLGKFYLDDNRTPVTFSDLPQHLIDALVATEDERFYDHAGIDARGTLRALFYLGSKGGASTISQQLAKQLFHGTDTRGWKRYVQKIKEWIIAVRLETQYTKNEIATMYFNIYDFGYQADGIRSASRIYFDKEPKELNIEEAATLVGMFKNSSLYNPRRNPQGVTNRRNVVLGQMMKNNFITSRMKDSLQKLPLEIKFTPETHNEGVATYFFREIISVPI</sequence>
<dbReference type="InterPro" id="IPR050396">
    <property type="entry name" value="Glycosyltr_51/Transpeptidase"/>
</dbReference>
<feature type="transmembrane region" description="Helical" evidence="12">
    <location>
        <begin position="21"/>
        <end position="41"/>
    </location>
</feature>
<dbReference type="Gene3D" id="1.10.3810.10">
    <property type="entry name" value="Biosynthetic peptidoglycan transglycosylase-like"/>
    <property type="match status" value="1"/>
</dbReference>
<feature type="domain" description="Glycosyl transferase family 51" evidence="13">
    <location>
        <begin position="66"/>
        <end position="241"/>
    </location>
</feature>
<keyword evidence="7" id="KW-0573">Peptidoglycan synthesis</keyword>
<dbReference type="GO" id="GO:0008955">
    <property type="term" value="F:peptidoglycan glycosyltransferase activity"/>
    <property type="evidence" value="ECO:0007669"/>
    <property type="project" value="UniProtKB-EC"/>
</dbReference>
<dbReference type="GO" id="GO:0008360">
    <property type="term" value="P:regulation of cell shape"/>
    <property type="evidence" value="ECO:0007669"/>
    <property type="project" value="UniProtKB-KW"/>
</dbReference>
<evidence type="ECO:0000256" key="11">
    <source>
        <dbReference type="ARBA" id="ARBA00049902"/>
    </source>
</evidence>
<keyword evidence="3" id="KW-1003">Cell membrane</keyword>
<dbReference type="AlphaFoldDB" id="A0A0B7HM23"/>
<keyword evidence="6" id="KW-0133">Cell shape</keyword>